<feature type="transmembrane region" description="Helical" evidence="5">
    <location>
        <begin position="486"/>
        <end position="504"/>
    </location>
</feature>
<dbReference type="Pfam" id="PF00083">
    <property type="entry name" value="Sugar_tr"/>
    <property type="match status" value="1"/>
</dbReference>
<evidence type="ECO:0000259" key="6">
    <source>
        <dbReference type="PROSITE" id="PS50850"/>
    </source>
</evidence>
<accession>A0AAV4ECP2</accession>
<name>A0AAV4ECP2_9GAST</name>
<keyword evidence="3 5" id="KW-1133">Transmembrane helix</keyword>
<evidence type="ECO:0000256" key="3">
    <source>
        <dbReference type="ARBA" id="ARBA00022989"/>
    </source>
</evidence>
<feature type="transmembrane region" description="Helical" evidence="5">
    <location>
        <begin position="364"/>
        <end position="383"/>
    </location>
</feature>
<protein>
    <submittedName>
        <fullName evidence="7">Solute carrier family 22 member 6-A</fullName>
    </submittedName>
</protein>
<evidence type="ECO:0000313" key="7">
    <source>
        <dbReference type="EMBL" id="GFR58544.1"/>
    </source>
</evidence>
<gene>
    <name evidence="7" type="ORF">ElyMa_001770000</name>
</gene>
<dbReference type="PANTHER" id="PTHR24064">
    <property type="entry name" value="SOLUTE CARRIER FAMILY 22 MEMBER"/>
    <property type="match status" value="1"/>
</dbReference>
<feature type="transmembrane region" description="Helical" evidence="5">
    <location>
        <begin position="220"/>
        <end position="243"/>
    </location>
</feature>
<evidence type="ECO:0000256" key="2">
    <source>
        <dbReference type="ARBA" id="ARBA00022692"/>
    </source>
</evidence>
<feature type="transmembrane region" description="Helical" evidence="5">
    <location>
        <begin position="395"/>
        <end position="414"/>
    </location>
</feature>
<sequence>MPGSSEHLEKLISSLGGRGRFQNSVHILTALPVYSSIAFNNVGMAFHGSFIPHTCMAGDRLPNNSSNFTLSPPSVQLQVTNVSHTQCSSTLTYTDGQEKVIECTSGQWNYFPEYGERNIVSDFDLVCSGEYLSNLATTIYFTGVMLGGLVFGDLADRFGRRPIALFTLYTSVIAGLVSAFSVNYFMFVCLRFIVGILIQGVQMATYTLIVEMFPPKDRPYAGIATDMVFPIAIILLTGLAYALPYWRHLQLAISLLPLLSIFYVWYIPESLRWLVIKEKTQKAEKLLNRICKTNKIPYPKSTWNLLEKDTSSQEKTTEQHHVTDLFRTWPLTKVTIVSSYLWIVVAVTYFGLTFKTTALPGNKYTNFFIGGVMEFLTCCITLYMTNRFGRKKPMFGCLAGSAVFCLASGLVHSFTSDLGYVVTSLALTGKCFAGGLFVMYFVYATEVYPTVVRNIGLGFGLIWARLGSMLAPQFNQWSSVILGFDAIYVFGTLNLVGSLAVLLLPETHKRRLPDTIEQEVGGLETPEISVEQGEDIVKEDLL</sequence>
<comment type="subcellular location">
    <subcellularLocation>
        <location evidence="1">Membrane</location>
        <topology evidence="1">Multi-pass membrane protein</topology>
    </subcellularLocation>
</comment>
<proteinExistence type="predicted"/>
<dbReference type="Proteomes" id="UP000762676">
    <property type="component" value="Unassembled WGS sequence"/>
</dbReference>
<feature type="transmembrane region" description="Helical" evidence="5">
    <location>
        <begin position="192"/>
        <end position="213"/>
    </location>
</feature>
<dbReference type="Gene3D" id="1.20.1250.20">
    <property type="entry name" value="MFS general substrate transporter like domains"/>
    <property type="match status" value="1"/>
</dbReference>
<dbReference type="PROSITE" id="PS50850">
    <property type="entry name" value="MFS"/>
    <property type="match status" value="1"/>
</dbReference>
<feature type="transmembrane region" description="Helical" evidence="5">
    <location>
        <begin position="334"/>
        <end position="352"/>
    </location>
</feature>
<feature type="transmembrane region" description="Helical" evidence="5">
    <location>
        <begin position="420"/>
        <end position="443"/>
    </location>
</feature>
<keyword evidence="8" id="KW-1185">Reference proteome</keyword>
<dbReference type="GO" id="GO:0022857">
    <property type="term" value="F:transmembrane transporter activity"/>
    <property type="evidence" value="ECO:0007669"/>
    <property type="project" value="InterPro"/>
</dbReference>
<keyword evidence="2 5" id="KW-0812">Transmembrane</keyword>
<reference evidence="7 8" key="1">
    <citation type="journal article" date="2021" name="Elife">
        <title>Chloroplast acquisition without the gene transfer in kleptoplastic sea slugs, Plakobranchus ocellatus.</title>
        <authorList>
            <person name="Maeda T."/>
            <person name="Takahashi S."/>
            <person name="Yoshida T."/>
            <person name="Shimamura S."/>
            <person name="Takaki Y."/>
            <person name="Nagai Y."/>
            <person name="Toyoda A."/>
            <person name="Suzuki Y."/>
            <person name="Arimoto A."/>
            <person name="Ishii H."/>
            <person name="Satoh N."/>
            <person name="Nishiyama T."/>
            <person name="Hasebe M."/>
            <person name="Maruyama T."/>
            <person name="Minagawa J."/>
            <person name="Obokata J."/>
            <person name="Shigenobu S."/>
        </authorList>
    </citation>
    <scope>NUCLEOTIDE SEQUENCE [LARGE SCALE GENOMIC DNA]</scope>
</reference>
<dbReference type="CDD" id="cd17317">
    <property type="entry name" value="MFS_SLC22"/>
    <property type="match status" value="1"/>
</dbReference>
<evidence type="ECO:0000256" key="1">
    <source>
        <dbReference type="ARBA" id="ARBA00004141"/>
    </source>
</evidence>
<evidence type="ECO:0000256" key="5">
    <source>
        <dbReference type="SAM" id="Phobius"/>
    </source>
</evidence>
<feature type="transmembrane region" description="Helical" evidence="5">
    <location>
        <begin position="249"/>
        <end position="267"/>
    </location>
</feature>
<comment type="caution">
    <text evidence="7">The sequence shown here is derived from an EMBL/GenBank/DDBJ whole genome shotgun (WGS) entry which is preliminary data.</text>
</comment>
<evidence type="ECO:0000256" key="4">
    <source>
        <dbReference type="ARBA" id="ARBA00023136"/>
    </source>
</evidence>
<dbReference type="InterPro" id="IPR020846">
    <property type="entry name" value="MFS_dom"/>
</dbReference>
<dbReference type="InterPro" id="IPR005828">
    <property type="entry name" value="MFS_sugar_transport-like"/>
</dbReference>
<evidence type="ECO:0000313" key="8">
    <source>
        <dbReference type="Proteomes" id="UP000762676"/>
    </source>
</evidence>
<dbReference type="GO" id="GO:0016020">
    <property type="term" value="C:membrane"/>
    <property type="evidence" value="ECO:0007669"/>
    <property type="project" value="UniProtKB-SubCell"/>
</dbReference>
<dbReference type="EMBL" id="BMAT01003616">
    <property type="protein sequence ID" value="GFR58544.1"/>
    <property type="molecule type" value="Genomic_DNA"/>
</dbReference>
<feature type="domain" description="Major facilitator superfamily (MFS) profile" evidence="6">
    <location>
        <begin position="33"/>
        <end position="509"/>
    </location>
</feature>
<dbReference type="InterPro" id="IPR036259">
    <property type="entry name" value="MFS_trans_sf"/>
</dbReference>
<organism evidence="7 8">
    <name type="scientific">Elysia marginata</name>
    <dbReference type="NCBI Taxonomy" id="1093978"/>
    <lineage>
        <taxon>Eukaryota</taxon>
        <taxon>Metazoa</taxon>
        <taxon>Spiralia</taxon>
        <taxon>Lophotrochozoa</taxon>
        <taxon>Mollusca</taxon>
        <taxon>Gastropoda</taxon>
        <taxon>Heterobranchia</taxon>
        <taxon>Euthyneura</taxon>
        <taxon>Panpulmonata</taxon>
        <taxon>Sacoglossa</taxon>
        <taxon>Placobranchoidea</taxon>
        <taxon>Plakobranchidae</taxon>
        <taxon>Elysia</taxon>
    </lineage>
</organism>
<dbReference type="AlphaFoldDB" id="A0AAV4ECP2"/>
<feature type="transmembrane region" description="Helical" evidence="5">
    <location>
        <begin position="455"/>
        <end position="474"/>
    </location>
</feature>
<keyword evidence="4 5" id="KW-0472">Membrane</keyword>
<feature type="transmembrane region" description="Helical" evidence="5">
    <location>
        <begin position="131"/>
        <end position="151"/>
    </location>
</feature>
<dbReference type="SUPFAM" id="SSF103473">
    <property type="entry name" value="MFS general substrate transporter"/>
    <property type="match status" value="1"/>
</dbReference>
<feature type="transmembrane region" description="Helical" evidence="5">
    <location>
        <begin position="163"/>
        <end position="186"/>
    </location>
</feature>